<dbReference type="Proteomes" id="UP000190395">
    <property type="component" value="Unassembled WGS sequence"/>
</dbReference>
<evidence type="ECO:0000256" key="4">
    <source>
        <dbReference type="ARBA" id="ARBA00022840"/>
    </source>
</evidence>
<proteinExistence type="predicted"/>
<evidence type="ECO:0000313" key="7">
    <source>
        <dbReference type="EMBL" id="SJZ99199.1"/>
    </source>
</evidence>
<feature type="domain" description="Helicase C-terminal" evidence="6">
    <location>
        <begin position="199"/>
        <end position="380"/>
    </location>
</feature>
<dbReference type="Gene3D" id="3.40.50.300">
    <property type="entry name" value="P-loop containing nucleotide triphosphate hydrolases"/>
    <property type="match status" value="2"/>
</dbReference>
<dbReference type="EMBL" id="FUXC01000012">
    <property type="protein sequence ID" value="SJZ99199.1"/>
    <property type="molecule type" value="Genomic_DNA"/>
</dbReference>
<dbReference type="CDD" id="cd17990">
    <property type="entry name" value="DEXHc_HrpB"/>
    <property type="match status" value="1"/>
</dbReference>
<dbReference type="InterPro" id="IPR027417">
    <property type="entry name" value="P-loop_NTPase"/>
</dbReference>
<dbReference type="InterPro" id="IPR049614">
    <property type="entry name" value="HrpB_DEXH"/>
</dbReference>
<gene>
    <name evidence="7" type="ORF">SAMN02745152_01850</name>
</gene>
<name>A0A1T4Q670_9SPIR</name>
<dbReference type="GO" id="GO:0016787">
    <property type="term" value="F:hydrolase activity"/>
    <property type="evidence" value="ECO:0007669"/>
    <property type="project" value="UniProtKB-KW"/>
</dbReference>
<dbReference type="Pfam" id="PF00270">
    <property type="entry name" value="DEAD"/>
    <property type="match status" value="1"/>
</dbReference>
<dbReference type="GO" id="GO:0005524">
    <property type="term" value="F:ATP binding"/>
    <property type="evidence" value="ECO:0007669"/>
    <property type="project" value="UniProtKB-KW"/>
</dbReference>
<keyword evidence="8" id="KW-1185">Reference proteome</keyword>
<evidence type="ECO:0000313" key="8">
    <source>
        <dbReference type="Proteomes" id="UP000190395"/>
    </source>
</evidence>
<dbReference type="PROSITE" id="PS51194">
    <property type="entry name" value="HELICASE_CTER"/>
    <property type="match status" value="1"/>
</dbReference>
<dbReference type="SMART" id="SM00487">
    <property type="entry name" value="DEXDc"/>
    <property type="match status" value="1"/>
</dbReference>
<dbReference type="GO" id="GO:0004386">
    <property type="term" value="F:helicase activity"/>
    <property type="evidence" value="ECO:0007669"/>
    <property type="project" value="UniProtKB-KW"/>
</dbReference>
<dbReference type="CDD" id="cd18791">
    <property type="entry name" value="SF2_C_RHA"/>
    <property type="match status" value="1"/>
</dbReference>
<dbReference type="PROSITE" id="PS51192">
    <property type="entry name" value="HELICASE_ATP_BIND_1"/>
    <property type="match status" value="1"/>
</dbReference>
<keyword evidence="4" id="KW-0067">ATP-binding</keyword>
<keyword evidence="2" id="KW-0378">Hydrolase</keyword>
<dbReference type="NCBIfam" id="TIGR01970">
    <property type="entry name" value="DEAH_box_HrpB"/>
    <property type="match status" value="1"/>
</dbReference>
<evidence type="ECO:0000259" key="5">
    <source>
        <dbReference type="PROSITE" id="PS51192"/>
    </source>
</evidence>
<dbReference type="PIRSF" id="PIRSF005496">
    <property type="entry name" value="ATP_hel_hrpB"/>
    <property type="match status" value="1"/>
</dbReference>
<dbReference type="SMART" id="SM00490">
    <property type="entry name" value="HELICc"/>
    <property type="match status" value="1"/>
</dbReference>
<dbReference type="InterPro" id="IPR013689">
    <property type="entry name" value="RNA_helicase_ATP-dep_HrpB_C"/>
</dbReference>
<dbReference type="RefSeq" id="WP_078931587.1">
    <property type="nucleotide sequence ID" value="NZ_FUXC01000012.1"/>
</dbReference>
<dbReference type="GO" id="GO:0003676">
    <property type="term" value="F:nucleic acid binding"/>
    <property type="evidence" value="ECO:0007669"/>
    <property type="project" value="InterPro"/>
</dbReference>
<dbReference type="InterPro" id="IPR001650">
    <property type="entry name" value="Helicase_C-like"/>
</dbReference>
<evidence type="ECO:0000256" key="3">
    <source>
        <dbReference type="ARBA" id="ARBA00022806"/>
    </source>
</evidence>
<evidence type="ECO:0000256" key="2">
    <source>
        <dbReference type="ARBA" id="ARBA00022801"/>
    </source>
</evidence>
<evidence type="ECO:0000259" key="6">
    <source>
        <dbReference type="PROSITE" id="PS51194"/>
    </source>
</evidence>
<dbReference type="InterPro" id="IPR014001">
    <property type="entry name" value="Helicase_ATP-bd"/>
</dbReference>
<accession>A0A1T4Q670</accession>
<dbReference type="GeneID" id="303368077"/>
<sequence>MFINEKIKNLPITPYLEQICQTLKNSPSRFLVLTAQTAAGKSTAVPLALLENFNGKILMLEPRRLATVALAERISSLIGEKTGETVGYTLSLESKISQKTRFEVITEAILTRRLQNDPLLEDTNVVVIDEFHERSVHADLALAFLKEAMSLRDDLFVIIMSATINSKRIAEFLSQPAAPIMEIPGRQFPVEIIYKDKISVKNAILEEFSQSINDRSLVQNQNRTDSILVFLPGIAEINNLRSELENSLSSTEAEILTLHSSIPLSEQKKILSEVPISSPRRIILSSSIAETSLTVPGVTTVIDSGLSRINKMNISLGMERLVTEKVSQFSADQRAGRAGRLMSGRCVRLWSKFDILNNEIQPEILRCNLASLVLECAKWGSTKIDSFFWLDSPSKSAWNAATTLLTEFGFLENEKITQNGKFALELGIEPRLACAILYGKKTNHLEEALNFALKFSQYGTANEEQKKKFLSILKKRIEKCNFSSSTSGYEEFSQTELLLSGFPDRLGKKQPLEEQSFFKNAAQTLYQFPSAHKAVLSKTYQESPEWLIAPEVNAGSSTGKIYSFEKIDSIQLENWLKNHSEITEELEFDKKNFSAKKTQKTSYGAILLKEKKLPVSPQDFGKALCAEIQKNGLSVLPFDKKTFDFLLRTQFYANHIEPELFTQIESLQKNAEIWLLPFITSSKIDENIVFDALFYFLNGTKIDSSVPSSIILENGKKAKIKYESRLISSGILNIGDYLTNVRLLNVIPILEIIIQQIFGCFSTPKISGIPVLLKLLSPARRPLQITDNLENFWSGAWIEICKEMKGRYPKHNWDYRLTTDS</sequence>
<evidence type="ECO:0000256" key="1">
    <source>
        <dbReference type="ARBA" id="ARBA00022741"/>
    </source>
</evidence>
<dbReference type="InterPro" id="IPR011545">
    <property type="entry name" value="DEAD/DEAH_box_helicase_dom"/>
</dbReference>
<dbReference type="AlphaFoldDB" id="A0A1T4Q670"/>
<dbReference type="PANTHER" id="PTHR43519:SF1">
    <property type="entry name" value="ATP-DEPENDENT RNA HELICASE HRPB"/>
    <property type="match status" value="1"/>
</dbReference>
<dbReference type="InterPro" id="IPR010225">
    <property type="entry name" value="HrpB"/>
</dbReference>
<dbReference type="OrthoDB" id="9808833at2"/>
<keyword evidence="3 7" id="KW-0347">Helicase</keyword>
<dbReference type="STRING" id="225004.SAMN02745152_01850"/>
<keyword evidence="1" id="KW-0547">Nucleotide-binding</keyword>
<dbReference type="Gene3D" id="1.20.120.1080">
    <property type="match status" value="1"/>
</dbReference>
<protein>
    <submittedName>
        <fullName evidence="7">ATP-dependent helicase HrpB</fullName>
    </submittedName>
</protein>
<organism evidence="7 8">
    <name type="scientific">Treponema berlinense</name>
    <dbReference type="NCBI Taxonomy" id="225004"/>
    <lineage>
        <taxon>Bacteria</taxon>
        <taxon>Pseudomonadati</taxon>
        <taxon>Spirochaetota</taxon>
        <taxon>Spirochaetia</taxon>
        <taxon>Spirochaetales</taxon>
        <taxon>Treponemataceae</taxon>
        <taxon>Treponema</taxon>
    </lineage>
</organism>
<dbReference type="Pfam" id="PF00271">
    <property type="entry name" value="Helicase_C"/>
    <property type="match status" value="1"/>
</dbReference>
<reference evidence="7 8" key="1">
    <citation type="submission" date="2017-02" db="EMBL/GenBank/DDBJ databases">
        <authorList>
            <person name="Peterson S.W."/>
        </authorList>
    </citation>
    <scope>NUCLEOTIDE SEQUENCE [LARGE SCALE GENOMIC DNA]</scope>
    <source>
        <strain evidence="7 8">ATCC BAA-909</strain>
    </source>
</reference>
<feature type="domain" description="Helicase ATP-binding" evidence="5">
    <location>
        <begin position="22"/>
        <end position="182"/>
    </location>
</feature>
<dbReference type="Pfam" id="PF08482">
    <property type="entry name" value="HrpB_C"/>
    <property type="match status" value="1"/>
</dbReference>
<dbReference type="PANTHER" id="PTHR43519">
    <property type="entry name" value="ATP-DEPENDENT RNA HELICASE HRPB"/>
    <property type="match status" value="1"/>
</dbReference>
<dbReference type="SUPFAM" id="SSF52540">
    <property type="entry name" value="P-loop containing nucleoside triphosphate hydrolases"/>
    <property type="match status" value="1"/>
</dbReference>